<keyword evidence="2" id="KW-0863">Zinc-finger</keyword>
<dbReference type="InterPro" id="IPR006674">
    <property type="entry name" value="HD_domain"/>
</dbReference>
<dbReference type="GO" id="GO:0008270">
    <property type="term" value="F:zinc ion binding"/>
    <property type="evidence" value="ECO:0007669"/>
    <property type="project" value="UniProtKB-KW"/>
</dbReference>
<evidence type="ECO:0000259" key="4">
    <source>
        <dbReference type="PROSITE" id="PS50158"/>
    </source>
</evidence>
<feature type="domain" description="HD" evidence="5">
    <location>
        <begin position="256"/>
        <end position="405"/>
    </location>
</feature>
<dbReference type="GO" id="GO:0008832">
    <property type="term" value="F:dGTPase activity"/>
    <property type="evidence" value="ECO:0007669"/>
    <property type="project" value="TreeGrafter"/>
</dbReference>
<keyword evidence="6" id="KW-0378">Hydrolase</keyword>
<dbReference type="Pfam" id="PF01966">
    <property type="entry name" value="HD"/>
    <property type="match status" value="1"/>
</dbReference>
<accession>A0A6J8EQJ8</accession>
<comment type="similarity">
    <text evidence="1">Belongs to the SAMHD1 family.</text>
</comment>
<dbReference type="InterPro" id="IPR003607">
    <property type="entry name" value="HD/PDEase_dom"/>
</dbReference>
<keyword evidence="2" id="KW-0479">Metal-binding</keyword>
<keyword evidence="7" id="KW-1185">Reference proteome</keyword>
<dbReference type="PROSITE" id="PS50158">
    <property type="entry name" value="ZF_CCHC"/>
    <property type="match status" value="1"/>
</dbReference>
<dbReference type="GO" id="GO:0005634">
    <property type="term" value="C:nucleus"/>
    <property type="evidence" value="ECO:0007669"/>
    <property type="project" value="TreeGrafter"/>
</dbReference>
<feature type="compositionally biased region" description="Polar residues" evidence="3">
    <location>
        <begin position="20"/>
        <end position="71"/>
    </location>
</feature>
<evidence type="ECO:0000313" key="6">
    <source>
        <dbReference type="EMBL" id="CAC5422740.1"/>
    </source>
</evidence>
<protein>
    <submittedName>
        <fullName evidence="6">SAMHD1</fullName>
        <ecNumber evidence="6">3.1.5.-</ecNumber>
    </submittedName>
</protein>
<feature type="domain" description="CCHC-type" evidence="4">
    <location>
        <begin position="95"/>
        <end position="108"/>
    </location>
</feature>
<gene>
    <name evidence="6" type="ORF">MCOR_54772</name>
</gene>
<dbReference type="AlphaFoldDB" id="A0A6J8EQJ8"/>
<dbReference type="Proteomes" id="UP000507470">
    <property type="component" value="Unassembled WGS sequence"/>
</dbReference>
<sequence length="461" mass="53422">MREQEVDFKKEARPQPAKMMTQTGTDDNTQNSNTNYRGNRSNYHNQGNRSNYQNQGQRSNYQNQGQGASNKTHQMEIMYQVKSRREFTQDGIPVCWRCGQEGHKAYGCFVRLDNSRKAGYWKCVVAGDLHPGDQSEDDEQEHSVSLDINQGSETNDIVVNNQEDIAPTPAPRRSKRNYSAKLDEVCGLGDKLKILKFIGQMKEFQAVKVFNDPINGHTEIHPLCVQIIDTPQFQRLRYLKQGGACYFVYPGAANNRFEHSIGVCHIAGKLALSLRKRQPELNITDQDVLCVQIAGLCHDLGHGPFSHLFDNKFIPKARPDIRWKHEDGSVMMFDYLIKKWRLMKEFKKYGLRDFDIIFIKEQIAGPLKKIEEGWPYRGRDEKKGFLYEIVSNNKNGIDVDKWDYFARDCHLFGLKNTFDYQRFMKFARVLMVDGNLQICSRDKEAETLYSMFLIRAKRRAL</sequence>
<evidence type="ECO:0000256" key="3">
    <source>
        <dbReference type="SAM" id="MobiDB-lite"/>
    </source>
</evidence>
<dbReference type="InterPro" id="IPR050135">
    <property type="entry name" value="dGTPase-like"/>
</dbReference>
<dbReference type="SUPFAM" id="SSF109604">
    <property type="entry name" value="HD-domain/PDEase-like"/>
    <property type="match status" value="1"/>
</dbReference>
<dbReference type="PANTHER" id="PTHR11373:SF4">
    <property type="entry name" value="DEOXYNUCLEOSIDE TRIPHOSPHATE TRIPHOSPHOHYDROLASE SAMHD1"/>
    <property type="match status" value="1"/>
</dbReference>
<dbReference type="InterPro" id="IPR001878">
    <property type="entry name" value="Znf_CCHC"/>
</dbReference>
<evidence type="ECO:0000256" key="1">
    <source>
        <dbReference type="ARBA" id="ARBA00005776"/>
    </source>
</evidence>
<dbReference type="PROSITE" id="PS51831">
    <property type="entry name" value="HD"/>
    <property type="match status" value="1"/>
</dbReference>
<dbReference type="EC" id="3.1.5.-" evidence="6"/>
<evidence type="ECO:0000259" key="5">
    <source>
        <dbReference type="PROSITE" id="PS51831"/>
    </source>
</evidence>
<feature type="region of interest" description="Disordered" evidence="3">
    <location>
        <begin position="1"/>
        <end position="71"/>
    </location>
</feature>
<keyword evidence="2" id="KW-0862">Zinc</keyword>
<name>A0A6J8EQJ8_MYTCO</name>
<reference evidence="6 7" key="1">
    <citation type="submission" date="2020-06" db="EMBL/GenBank/DDBJ databases">
        <authorList>
            <person name="Li R."/>
            <person name="Bekaert M."/>
        </authorList>
    </citation>
    <scope>NUCLEOTIDE SEQUENCE [LARGE SCALE GENOMIC DNA]</scope>
    <source>
        <strain evidence="7">wild</strain>
    </source>
</reference>
<dbReference type="OrthoDB" id="9991235at2759"/>
<dbReference type="CDD" id="cd00077">
    <property type="entry name" value="HDc"/>
    <property type="match status" value="1"/>
</dbReference>
<evidence type="ECO:0000256" key="2">
    <source>
        <dbReference type="PROSITE-ProRule" id="PRU00047"/>
    </source>
</evidence>
<dbReference type="GO" id="GO:0003676">
    <property type="term" value="F:nucleic acid binding"/>
    <property type="evidence" value="ECO:0007669"/>
    <property type="project" value="InterPro"/>
</dbReference>
<dbReference type="SMART" id="SM00471">
    <property type="entry name" value="HDc"/>
    <property type="match status" value="1"/>
</dbReference>
<dbReference type="GO" id="GO:0006203">
    <property type="term" value="P:dGTP catabolic process"/>
    <property type="evidence" value="ECO:0007669"/>
    <property type="project" value="TreeGrafter"/>
</dbReference>
<feature type="compositionally biased region" description="Basic and acidic residues" evidence="3">
    <location>
        <begin position="1"/>
        <end position="13"/>
    </location>
</feature>
<organism evidence="6 7">
    <name type="scientific">Mytilus coruscus</name>
    <name type="common">Sea mussel</name>
    <dbReference type="NCBI Taxonomy" id="42192"/>
    <lineage>
        <taxon>Eukaryota</taxon>
        <taxon>Metazoa</taxon>
        <taxon>Spiralia</taxon>
        <taxon>Lophotrochozoa</taxon>
        <taxon>Mollusca</taxon>
        <taxon>Bivalvia</taxon>
        <taxon>Autobranchia</taxon>
        <taxon>Pteriomorphia</taxon>
        <taxon>Mytilida</taxon>
        <taxon>Mytiloidea</taxon>
        <taxon>Mytilidae</taxon>
        <taxon>Mytilinae</taxon>
        <taxon>Mytilus</taxon>
    </lineage>
</organism>
<dbReference type="Gene3D" id="1.10.3210.10">
    <property type="entry name" value="Hypothetical protein af1432"/>
    <property type="match status" value="1"/>
</dbReference>
<dbReference type="EMBL" id="CACVKT020009697">
    <property type="protein sequence ID" value="CAC5422740.1"/>
    <property type="molecule type" value="Genomic_DNA"/>
</dbReference>
<evidence type="ECO:0000313" key="7">
    <source>
        <dbReference type="Proteomes" id="UP000507470"/>
    </source>
</evidence>
<dbReference type="PANTHER" id="PTHR11373">
    <property type="entry name" value="DEOXYNUCLEOSIDE TRIPHOSPHATE TRIPHOSPHOHYDROLASE"/>
    <property type="match status" value="1"/>
</dbReference>
<proteinExistence type="inferred from homology"/>